<sequence length="469" mass="53186">MSLDPINNSEDYAVIVSNITKKYKHYERPRHRIQEMLRPILGKIKPEFDRQYFRDIKALNDVSFSLKKGDSLGIIGRNGSGKSTLLQIIAGTLTPSSGDVLVNGRVNALLELGSGFNLEFTGKENIYLNGAILGFSNSFIKSKYDEIVEFSEIGNYINQPVKTYSSGMFVRLAFSVQALMDPDILIVDEALSVGDVFFQAKCFDLIERMLKNGKTTFLFVSHDIHTVIKYCKHALLLNKGNQVYLGDARVAAGLYYKVEKYNEYELQLEGKRIDSENSNTNKKQNLKLKEDFISPNAIRFSSGSFDRLELIGYSIKNIEHDQEVLYVGDYVRFSFHFLVNDNIETILFALGFTNTANNSIYGKFNFQIDTNKVPRNLKKGEEVTITYDLKLSLLPDDYIIGLTINEMEIENFDIIESLSIQRYASSLINIFTAQITSFKLIVSPKDLFLPFMGLVDLPVELTTEVNGHQ</sequence>
<dbReference type="SMART" id="SM00382">
    <property type="entry name" value="AAA"/>
    <property type="match status" value="1"/>
</dbReference>
<gene>
    <name evidence="6" type="ORF">EHQ69_09770</name>
</gene>
<dbReference type="Gene3D" id="2.70.50.60">
    <property type="entry name" value="abc- transporter (atp binding component) like domain"/>
    <property type="match status" value="1"/>
</dbReference>
<keyword evidence="7" id="KW-1185">Reference proteome</keyword>
<feature type="domain" description="ABC transporter" evidence="5">
    <location>
        <begin position="31"/>
        <end position="264"/>
    </location>
</feature>
<name>A0A4Z1AC94_9LEPT</name>
<evidence type="ECO:0000313" key="7">
    <source>
        <dbReference type="Proteomes" id="UP000298263"/>
    </source>
</evidence>
<dbReference type="InterPro" id="IPR003439">
    <property type="entry name" value="ABC_transporter-like_ATP-bd"/>
</dbReference>
<dbReference type="PROSITE" id="PS00211">
    <property type="entry name" value="ABC_TRANSPORTER_1"/>
    <property type="match status" value="1"/>
</dbReference>
<dbReference type="CDD" id="cd03220">
    <property type="entry name" value="ABC_KpsT_Wzt"/>
    <property type="match status" value="1"/>
</dbReference>
<dbReference type="OrthoDB" id="9778870at2"/>
<keyword evidence="3" id="KW-0547">Nucleotide-binding</keyword>
<evidence type="ECO:0000256" key="2">
    <source>
        <dbReference type="ARBA" id="ARBA00022448"/>
    </source>
</evidence>
<dbReference type="GO" id="GO:0016887">
    <property type="term" value="F:ATP hydrolysis activity"/>
    <property type="evidence" value="ECO:0007669"/>
    <property type="project" value="InterPro"/>
</dbReference>
<dbReference type="PROSITE" id="PS50893">
    <property type="entry name" value="ABC_TRANSPORTER_2"/>
    <property type="match status" value="1"/>
</dbReference>
<dbReference type="Gene3D" id="3.40.50.300">
    <property type="entry name" value="P-loop containing nucleotide triphosphate hydrolases"/>
    <property type="match status" value="1"/>
</dbReference>
<accession>A0A4Z1AC94</accession>
<organism evidence="6 7">
    <name type="scientific">Leptospira congkakensis</name>
    <dbReference type="NCBI Taxonomy" id="2484932"/>
    <lineage>
        <taxon>Bacteria</taxon>
        <taxon>Pseudomonadati</taxon>
        <taxon>Spirochaetota</taxon>
        <taxon>Spirochaetia</taxon>
        <taxon>Leptospirales</taxon>
        <taxon>Leptospiraceae</taxon>
        <taxon>Leptospira</taxon>
    </lineage>
</organism>
<dbReference type="PANTHER" id="PTHR46743">
    <property type="entry name" value="TEICHOIC ACIDS EXPORT ATP-BINDING PROTEIN TAGH"/>
    <property type="match status" value="1"/>
</dbReference>
<protein>
    <submittedName>
        <fullName evidence="6">ABC transporter ATP-binding protein</fullName>
    </submittedName>
</protein>
<evidence type="ECO:0000259" key="5">
    <source>
        <dbReference type="PROSITE" id="PS50893"/>
    </source>
</evidence>
<proteinExistence type="inferred from homology"/>
<dbReference type="RefSeq" id="WP_135583237.1">
    <property type="nucleotide sequence ID" value="NZ_RQGO01000005.1"/>
</dbReference>
<reference evidence="6" key="1">
    <citation type="journal article" date="2019" name="PLoS Negl. Trop. Dis.">
        <title>Revisiting the worldwide diversity of Leptospira species in the environment.</title>
        <authorList>
            <person name="Vincent A.T."/>
            <person name="Schiettekatte O."/>
            <person name="Bourhy P."/>
            <person name="Veyrier F.J."/>
            <person name="Picardeau M."/>
        </authorList>
    </citation>
    <scope>NUCLEOTIDE SEQUENCE [LARGE SCALE GENOMIC DNA]</scope>
    <source>
        <strain evidence="6">201702422</strain>
    </source>
</reference>
<keyword evidence="4 6" id="KW-0067">ATP-binding</keyword>
<dbReference type="InterPro" id="IPR003593">
    <property type="entry name" value="AAA+_ATPase"/>
</dbReference>
<keyword evidence="2" id="KW-0813">Transport</keyword>
<dbReference type="Pfam" id="PF00005">
    <property type="entry name" value="ABC_tran"/>
    <property type="match status" value="1"/>
</dbReference>
<dbReference type="CDD" id="cd10147">
    <property type="entry name" value="Wzt_C-like"/>
    <property type="match status" value="1"/>
</dbReference>
<dbReference type="InterPro" id="IPR050683">
    <property type="entry name" value="Bact_Polysacc_Export_ATP-bd"/>
</dbReference>
<dbReference type="GO" id="GO:0140359">
    <property type="term" value="F:ABC-type transporter activity"/>
    <property type="evidence" value="ECO:0007669"/>
    <property type="project" value="InterPro"/>
</dbReference>
<dbReference type="PANTHER" id="PTHR46743:SF2">
    <property type="entry name" value="TEICHOIC ACIDS EXPORT ATP-BINDING PROTEIN TAGH"/>
    <property type="match status" value="1"/>
</dbReference>
<dbReference type="InterPro" id="IPR015860">
    <property type="entry name" value="ABC_transpr_TagH-like"/>
</dbReference>
<dbReference type="InterPro" id="IPR029439">
    <property type="entry name" value="Wzt_C"/>
</dbReference>
<dbReference type="GO" id="GO:0016020">
    <property type="term" value="C:membrane"/>
    <property type="evidence" value="ECO:0007669"/>
    <property type="project" value="InterPro"/>
</dbReference>
<dbReference type="InterPro" id="IPR017871">
    <property type="entry name" value="ABC_transporter-like_CS"/>
</dbReference>
<dbReference type="AlphaFoldDB" id="A0A4Z1AC94"/>
<dbReference type="SUPFAM" id="SSF52540">
    <property type="entry name" value="P-loop containing nucleoside triphosphate hydrolases"/>
    <property type="match status" value="1"/>
</dbReference>
<evidence type="ECO:0000313" key="6">
    <source>
        <dbReference type="EMBL" id="TGL90232.1"/>
    </source>
</evidence>
<dbReference type="EMBL" id="RQGP01000022">
    <property type="protein sequence ID" value="TGL90232.1"/>
    <property type="molecule type" value="Genomic_DNA"/>
</dbReference>
<comment type="caution">
    <text evidence="6">The sequence shown here is derived from an EMBL/GenBank/DDBJ whole genome shotgun (WGS) entry which is preliminary data.</text>
</comment>
<comment type="similarity">
    <text evidence="1">Belongs to the ABC transporter superfamily.</text>
</comment>
<evidence type="ECO:0000256" key="4">
    <source>
        <dbReference type="ARBA" id="ARBA00022840"/>
    </source>
</evidence>
<evidence type="ECO:0000256" key="1">
    <source>
        <dbReference type="ARBA" id="ARBA00005417"/>
    </source>
</evidence>
<dbReference type="Proteomes" id="UP000298263">
    <property type="component" value="Unassembled WGS sequence"/>
</dbReference>
<dbReference type="Pfam" id="PF14524">
    <property type="entry name" value="Wzt_C"/>
    <property type="match status" value="1"/>
</dbReference>
<evidence type="ECO:0000256" key="3">
    <source>
        <dbReference type="ARBA" id="ARBA00022741"/>
    </source>
</evidence>
<dbReference type="GO" id="GO:0005524">
    <property type="term" value="F:ATP binding"/>
    <property type="evidence" value="ECO:0007669"/>
    <property type="project" value="UniProtKB-KW"/>
</dbReference>
<dbReference type="InterPro" id="IPR027417">
    <property type="entry name" value="P-loop_NTPase"/>
</dbReference>